<dbReference type="Gene3D" id="3.30.300.160">
    <property type="entry name" value="Type II secretion system, protein E, N-terminal domain"/>
    <property type="match status" value="1"/>
</dbReference>
<dbReference type="SMART" id="SM00382">
    <property type="entry name" value="AAA"/>
    <property type="match status" value="1"/>
</dbReference>
<evidence type="ECO:0000313" key="6">
    <source>
        <dbReference type="Proteomes" id="UP000593994"/>
    </source>
</evidence>
<dbReference type="KEGG" id="sbal:HUE88_05095"/>
<dbReference type="InterPro" id="IPR027417">
    <property type="entry name" value="P-loop_NTPase"/>
</dbReference>
<dbReference type="AlphaFoldDB" id="A0A7S7LX56"/>
<dbReference type="PANTHER" id="PTHR30258">
    <property type="entry name" value="TYPE II SECRETION SYSTEM PROTEIN GSPE-RELATED"/>
    <property type="match status" value="1"/>
</dbReference>
<dbReference type="GO" id="GO:0005886">
    <property type="term" value="C:plasma membrane"/>
    <property type="evidence" value="ECO:0007669"/>
    <property type="project" value="TreeGrafter"/>
</dbReference>
<dbReference type="RefSeq" id="WP_194371749.1">
    <property type="nucleotide sequence ID" value="NZ_CP054492.1"/>
</dbReference>
<protein>
    <submittedName>
        <fullName evidence="5">Flp pilus assembly complex ATPase component TadA</fullName>
    </submittedName>
</protein>
<dbReference type="FunFam" id="3.40.50.300:FF:000398">
    <property type="entry name" value="Type IV pilus assembly ATPase PilB"/>
    <property type="match status" value="1"/>
</dbReference>
<keyword evidence="3" id="KW-0067">ATP-binding</keyword>
<feature type="domain" description="Bacterial type II secretion system protein E" evidence="4">
    <location>
        <begin position="367"/>
        <end position="381"/>
    </location>
</feature>
<evidence type="ECO:0000256" key="3">
    <source>
        <dbReference type="ARBA" id="ARBA00022840"/>
    </source>
</evidence>
<dbReference type="GO" id="GO:0005524">
    <property type="term" value="F:ATP binding"/>
    <property type="evidence" value="ECO:0007669"/>
    <property type="project" value="UniProtKB-KW"/>
</dbReference>
<dbReference type="Gene3D" id="3.30.450.90">
    <property type="match status" value="1"/>
</dbReference>
<reference evidence="5 6" key="1">
    <citation type="submission" date="2020-05" db="EMBL/GenBank/DDBJ databases">
        <title>Sulfurimonas marisnigri, sp. nov., and Sulfurimonas baltica, sp. nov., manganese oxide reducing chemolithoautotrophs of the class Epsilonproteobacteria isolated from the pelagic redoxclines of the Black and Baltic Seas and emended description of the genus Sulfurimonas.</title>
        <authorList>
            <person name="Henkel J.V."/>
            <person name="Laudan C."/>
            <person name="Werner J."/>
            <person name="Neu T."/>
            <person name="Plewe S."/>
            <person name="Sproer C."/>
            <person name="Bunk B."/>
            <person name="Schulz-Vogt H.N."/>
        </authorList>
    </citation>
    <scope>NUCLEOTIDE SEQUENCE [LARGE SCALE GENOMIC DNA]</scope>
    <source>
        <strain evidence="5 6">GD2</strain>
    </source>
</reference>
<name>A0A7S7LX56_9BACT</name>
<dbReference type="PANTHER" id="PTHR30258:SF1">
    <property type="entry name" value="PROTEIN TRANSPORT PROTEIN HOFB HOMOLOG"/>
    <property type="match status" value="1"/>
</dbReference>
<proteinExistence type="inferred from homology"/>
<accession>A0A7S7LX56</accession>
<dbReference type="InterPro" id="IPR003593">
    <property type="entry name" value="AAA+_ATPase"/>
</dbReference>
<comment type="similarity">
    <text evidence="1">Belongs to the GSP E family.</text>
</comment>
<evidence type="ECO:0000256" key="1">
    <source>
        <dbReference type="ARBA" id="ARBA00006611"/>
    </source>
</evidence>
<evidence type="ECO:0000256" key="2">
    <source>
        <dbReference type="ARBA" id="ARBA00022741"/>
    </source>
</evidence>
<evidence type="ECO:0000259" key="4">
    <source>
        <dbReference type="PROSITE" id="PS00662"/>
    </source>
</evidence>
<evidence type="ECO:0000313" key="5">
    <source>
        <dbReference type="EMBL" id="QOY53057.1"/>
    </source>
</evidence>
<organism evidence="5 6">
    <name type="scientific">Candidatus Sulfurimonas baltica</name>
    <dbReference type="NCBI Taxonomy" id="2740404"/>
    <lineage>
        <taxon>Bacteria</taxon>
        <taxon>Pseudomonadati</taxon>
        <taxon>Campylobacterota</taxon>
        <taxon>Epsilonproteobacteria</taxon>
        <taxon>Campylobacterales</taxon>
        <taxon>Sulfurimonadaceae</taxon>
        <taxon>Sulfurimonas</taxon>
    </lineage>
</organism>
<dbReference type="Pfam" id="PF00437">
    <property type="entry name" value="T2SSE"/>
    <property type="match status" value="1"/>
</dbReference>
<dbReference type="CDD" id="cd01129">
    <property type="entry name" value="PulE-GspE-like"/>
    <property type="match status" value="1"/>
</dbReference>
<dbReference type="SUPFAM" id="SSF160246">
    <property type="entry name" value="EspE N-terminal domain-like"/>
    <property type="match status" value="1"/>
</dbReference>
<dbReference type="GO" id="GO:0016887">
    <property type="term" value="F:ATP hydrolysis activity"/>
    <property type="evidence" value="ECO:0007669"/>
    <property type="project" value="TreeGrafter"/>
</dbReference>
<dbReference type="Proteomes" id="UP000593994">
    <property type="component" value="Chromosome"/>
</dbReference>
<dbReference type="EMBL" id="CP054492">
    <property type="protein sequence ID" value="QOY53057.1"/>
    <property type="molecule type" value="Genomic_DNA"/>
</dbReference>
<gene>
    <name evidence="5" type="primary">tadA</name>
    <name evidence="5" type="ORF">HUE88_05095</name>
</gene>
<dbReference type="InterPro" id="IPR037257">
    <property type="entry name" value="T2SS_E_N_sf"/>
</dbReference>
<dbReference type="InterPro" id="IPR007831">
    <property type="entry name" value="T2SS_GspE_N"/>
</dbReference>
<keyword evidence="2" id="KW-0547">Nucleotide-binding</keyword>
<dbReference type="InterPro" id="IPR001482">
    <property type="entry name" value="T2SS/T4SS_dom"/>
</dbReference>
<dbReference type="Gene3D" id="3.40.50.300">
    <property type="entry name" value="P-loop containing nucleotide triphosphate hydrolases"/>
    <property type="match status" value="1"/>
</dbReference>
<sequence>MTDYRPIGMILEELGFVTKDQIAIALDVQKANPSFLGEILQDLDIVTSSEISEAIAFQNKLEYLNLDDIIPSPDVLKIISQDIAVARNILPISIDEKHIVVATQDVNDLVTQDYIKKISNREVKFVVGDKKAIARHVQIHYNELINPIRAEIRSAVKQTVDGVEINLPNLVNLLINNAIKDNVTDIHITPEHSVTNVFFRIDGVLSHYYSLPFKLHAQICARLKILSDLNISEQRVPQDGAFSYNFLNEGFDIRISTLPTNHGENIVMRVLGKNSSLFSLTSLGLSEQNSKKVEKIVNKPYGIILVVGPTGSGKTTTLYSALRKVDSLKKNIMTIEDPIEYKFSFIKQTQLNEKAGYTFNAAIRAFMRQDPDVMLVGEIRDSQTAELAIRASITGHLVLSTLHTNDAIGTIPRLEDLGVPPYLIGSGLLAVLAQRLVRKLCKTCKEPFDVTDEELKELGVSERILDLHKERELYKAVGCPVCKNSGYIGRQAIIEILEIDEEIESMIAAKATSLEILKLAHKKGMLSMKEDGYIKVLTGITTFSEIDRVIN</sequence>
<dbReference type="SUPFAM" id="SSF52540">
    <property type="entry name" value="P-loop containing nucleoside triphosphate hydrolases"/>
    <property type="match status" value="1"/>
</dbReference>
<keyword evidence="6" id="KW-1185">Reference proteome</keyword>
<dbReference type="Pfam" id="PF05157">
    <property type="entry name" value="MshEN"/>
    <property type="match status" value="1"/>
</dbReference>
<dbReference type="PROSITE" id="PS00662">
    <property type="entry name" value="T2SP_E"/>
    <property type="match status" value="1"/>
</dbReference>